<dbReference type="GO" id="GO:0003677">
    <property type="term" value="F:DNA binding"/>
    <property type="evidence" value="ECO:0007669"/>
    <property type="project" value="UniProtKB-KW"/>
</dbReference>
<dbReference type="Pfam" id="PF03221">
    <property type="entry name" value="HTH_Tnp_Tc5"/>
    <property type="match status" value="1"/>
</dbReference>
<organism evidence="3">
    <name type="scientific">Rhizophagus irregularis (strain DAOM 181602 / DAOM 197198 / MUCL 43194)</name>
    <name type="common">Arbuscular mycorrhizal fungus</name>
    <name type="synonym">Glomus intraradices</name>
    <dbReference type="NCBI Taxonomy" id="747089"/>
    <lineage>
        <taxon>Eukaryota</taxon>
        <taxon>Fungi</taxon>
        <taxon>Fungi incertae sedis</taxon>
        <taxon>Mucoromycota</taxon>
        <taxon>Glomeromycotina</taxon>
        <taxon>Glomeromycetes</taxon>
        <taxon>Glomerales</taxon>
        <taxon>Glomeraceae</taxon>
        <taxon>Rhizophagus</taxon>
    </lineage>
</organism>
<sequence>MSQSHGKRKATQDSSQQRKRVVLTYAQNDNLCEKAKTFARGFEIDNFVASNGWINKFKQHHHLKEYVK</sequence>
<dbReference type="AlphaFoldDB" id="U9SVH5"/>
<gene>
    <name evidence="3" type="ORF">GLOINDRAFT_1489</name>
</gene>
<dbReference type="SUPFAM" id="SSF46689">
    <property type="entry name" value="Homeodomain-like"/>
    <property type="match status" value="1"/>
</dbReference>
<keyword evidence="1" id="KW-0238">DNA-binding</keyword>
<accession>U9SVH5</accession>
<feature type="domain" description="HTH CENPB-type" evidence="2">
    <location>
        <begin position="33"/>
        <end position="65"/>
    </location>
</feature>
<evidence type="ECO:0000256" key="1">
    <source>
        <dbReference type="ARBA" id="ARBA00023125"/>
    </source>
</evidence>
<dbReference type="EMBL" id="KI301467">
    <property type="protein sequence ID" value="ERZ95145.1"/>
    <property type="molecule type" value="Genomic_DNA"/>
</dbReference>
<evidence type="ECO:0000313" key="3">
    <source>
        <dbReference type="EMBL" id="ERZ95145.1"/>
    </source>
</evidence>
<evidence type="ECO:0000259" key="2">
    <source>
        <dbReference type="Pfam" id="PF03221"/>
    </source>
</evidence>
<dbReference type="InterPro" id="IPR009057">
    <property type="entry name" value="Homeodomain-like_sf"/>
</dbReference>
<dbReference type="Gene3D" id="1.10.10.60">
    <property type="entry name" value="Homeodomain-like"/>
    <property type="match status" value="1"/>
</dbReference>
<dbReference type="InterPro" id="IPR006600">
    <property type="entry name" value="HTH_CenpB_DNA-bd_dom"/>
</dbReference>
<protein>
    <recommendedName>
        <fullName evidence="2">HTH CENPB-type domain-containing protein</fullName>
    </recommendedName>
</protein>
<dbReference type="HOGENOM" id="CLU_2795270_0_0_1"/>
<proteinExistence type="predicted"/>
<reference evidence="3" key="1">
    <citation type="submission" date="2013-07" db="EMBL/GenBank/DDBJ databases">
        <title>The genome of an arbuscular mycorrhizal fungus provides insights into the evolution of the oldest plant symbiosis.</title>
        <authorList>
            <consortium name="DOE Joint Genome Institute"/>
            <person name="Tisserant E."/>
            <person name="Malbreil M."/>
            <person name="Kuo A."/>
            <person name="Kohler A."/>
            <person name="Symeonidi A."/>
            <person name="Balestrini R."/>
            <person name="Charron P."/>
            <person name="Duensing N."/>
            <person name="Frei-dit-Frey N."/>
            <person name="Gianinazzi-Pearson V."/>
            <person name="Gilbert B."/>
            <person name="Handa Y."/>
            <person name="Hijri M."/>
            <person name="Kaul R."/>
            <person name="Kawaguchi M."/>
            <person name="Krajinski F."/>
            <person name="Lammers P."/>
            <person name="Lapierre D."/>
            <person name="Masclaux F.G."/>
            <person name="Murat C."/>
            <person name="Morin E."/>
            <person name="Ndikumana S."/>
            <person name="Pagni M."/>
            <person name="Petitpierre D."/>
            <person name="Requena N."/>
            <person name="Rosikiewicz P."/>
            <person name="Riley R."/>
            <person name="Saito K."/>
            <person name="San Clemente H."/>
            <person name="Shapiro H."/>
            <person name="van Tuinen D."/>
            <person name="Becard G."/>
            <person name="Bonfante P."/>
            <person name="Paszkowski U."/>
            <person name="Shachar-Hill Y."/>
            <person name="Young J.P."/>
            <person name="Sanders I.R."/>
            <person name="Henrissat B."/>
            <person name="Rensing S.A."/>
            <person name="Grigoriev I.V."/>
            <person name="Corradi N."/>
            <person name="Roux C."/>
            <person name="Martin F."/>
        </authorList>
    </citation>
    <scope>NUCLEOTIDE SEQUENCE</scope>
    <source>
        <strain evidence="3">DAOM 197198</strain>
    </source>
</reference>
<name>U9SVH5_RHIID</name>